<dbReference type="EMBL" id="PQVF01000003">
    <property type="protein sequence ID" value="POY37789.1"/>
    <property type="molecule type" value="Genomic_DNA"/>
</dbReference>
<feature type="chain" id="PRO_5015759105" description="Lipocalin-like domain-containing protein" evidence="1">
    <location>
        <begin position="24"/>
        <end position="135"/>
    </location>
</feature>
<dbReference type="OrthoDB" id="1374598at2"/>
<name>A0A2S5A648_9SPHI</name>
<gene>
    <name evidence="2" type="ORF">C3K47_04450</name>
</gene>
<reference evidence="2 3" key="1">
    <citation type="submission" date="2018-01" db="EMBL/GenBank/DDBJ databases">
        <authorList>
            <person name="Gaut B.S."/>
            <person name="Morton B.R."/>
            <person name="Clegg M.T."/>
            <person name="Duvall M.R."/>
        </authorList>
    </citation>
    <scope>NUCLEOTIDE SEQUENCE [LARGE SCALE GENOMIC DNA]</scope>
    <source>
        <strain evidence="2 3">HR-AV</strain>
    </source>
</reference>
<evidence type="ECO:0000313" key="2">
    <source>
        <dbReference type="EMBL" id="POY37789.1"/>
    </source>
</evidence>
<keyword evidence="1" id="KW-0732">Signal</keyword>
<evidence type="ECO:0000313" key="3">
    <source>
        <dbReference type="Proteomes" id="UP000236893"/>
    </source>
</evidence>
<protein>
    <recommendedName>
        <fullName evidence="4">Lipocalin-like domain-containing protein</fullName>
    </recommendedName>
</protein>
<evidence type="ECO:0008006" key="4">
    <source>
        <dbReference type="Google" id="ProtNLM"/>
    </source>
</evidence>
<feature type="signal peptide" evidence="1">
    <location>
        <begin position="1"/>
        <end position="23"/>
    </location>
</feature>
<evidence type="ECO:0000256" key="1">
    <source>
        <dbReference type="SAM" id="SignalP"/>
    </source>
</evidence>
<dbReference type="RefSeq" id="WP_103787920.1">
    <property type="nucleotide sequence ID" value="NZ_PQVF01000003.1"/>
</dbReference>
<comment type="caution">
    <text evidence="2">The sequence shown here is derived from an EMBL/GenBank/DDBJ whole genome shotgun (WGS) entry which is preliminary data.</text>
</comment>
<accession>A0A2S5A648</accession>
<proteinExistence type="predicted"/>
<dbReference type="Proteomes" id="UP000236893">
    <property type="component" value="Unassembled WGS sequence"/>
</dbReference>
<organism evidence="2 3">
    <name type="scientific">Solitalea longa</name>
    <dbReference type="NCBI Taxonomy" id="2079460"/>
    <lineage>
        <taxon>Bacteria</taxon>
        <taxon>Pseudomonadati</taxon>
        <taxon>Bacteroidota</taxon>
        <taxon>Sphingobacteriia</taxon>
        <taxon>Sphingobacteriales</taxon>
        <taxon>Sphingobacteriaceae</taxon>
        <taxon>Solitalea</taxon>
    </lineage>
</organism>
<sequence>MKLTKVIFPFLALSGLFLFPAFTDHSSPPINITGLWADSNSTNFSHCYAIFSQEGNKVKVAHYLEFKGTPMVEIGEGNITGNKVDYKVKVTKAIPGWALSGEHILELSPDGNTLRGIYKDEQGNTGPMVFKKLRP</sequence>
<dbReference type="AlphaFoldDB" id="A0A2S5A648"/>
<keyword evidence="3" id="KW-1185">Reference proteome</keyword>